<feature type="domain" description="Baseplate J-like central" evidence="2">
    <location>
        <begin position="195"/>
        <end position="263"/>
    </location>
</feature>
<evidence type="ECO:0000259" key="1">
    <source>
        <dbReference type="Pfam" id="PF04865"/>
    </source>
</evidence>
<accession>A0A9D2S015</accession>
<dbReference type="Proteomes" id="UP000824214">
    <property type="component" value="Unassembled WGS sequence"/>
</dbReference>
<proteinExistence type="predicted"/>
<dbReference type="InterPro" id="IPR006949">
    <property type="entry name" value="Barrel_Baseplate_J-like"/>
</dbReference>
<gene>
    <name evidence="3" type="ORF">H9942_09740</name>
</gene>
<reference evidence="3" key="1">
    <citation type="journal article" date="2021" name="PeerJ">
        <title>Extensive microbial diversity within the chicken gut microbiome revealed by metagenomics and culture.</title>
        <authorList>
            <person name="Gilroy R."/>
            <person name="Ravi A."/>
            <person name="Getino M."/>
            <person name="Pursley I."/>
            <person name="Horton D.L."/>
            <person name="Alikhan N.F."/>
            <person name="Baker D."/>
            <person name="Gharbi K."/>
            <person name="Hall N."/>
            <person name="Watson M."/>
            <person name="Adriaenssens E.M."/>
            <person name="Foster-Nyarko E."/>
            <person name="Jarju S."/>
            <person name="Secka A."/>
            <person name="Antonio M."/>
            <person name="Oren A."/>
            <person name="Chaudhuri R.R."/>
            <person name="La Ragione R."/>
            <person name="Hildebrand F."/>
            <person name="Pallen M.J."/>
        </authorList>
    </citation>
    <scope>NUCLEOTIDE SEQUENCE</scope>
    <source>
        <strain evidence="3">ChiBcolR8-3208</strain>
    </source>
</reference>
<dbReference type="Pfam" id="PF04865">
    <property type="entry name" value="Baseplate_J"/>
    <property type="match status" value="1"/>
</dbReference>
<dbReference type="InterPro" id="IPR052399">
    <property type="entry name" value="Phage_Baseplate_Assmbl_Protein"/>
</dbReference>
<sequence length="353" mass="37041">MDSFEQILQRMEAEYEEKSGGKVEDVSEVGLRLRVLAGELHRLGASLDWLERQAFPQTATGAQLDLHGAQRGVARRAASHATGTVSFSRYLPLSFDLVVPQGTVCATSGEPVVEYETTQDAVLEAGDLTVNVPVRAVVAGAAGNAAAGYVTTLVSAPTGINYASNQEAITGGRDPEEDDTYRRRVLDSIVRGGSGANAGYYQEIALAQPGVTLAQAVPRAGGAGTVTVYLWGEGVAPSGEVIAAVQAELEAQREIGVTVTVTAAQVLNLPIPVKVKLPSEVDFTWATAQVQQAVTAYFDTLGIGEAYLLTDITRAVLEAVPAEKVEFGAGLVEISPMNGTLIRPTSVTVEALS</sequence>
<dbReference type="PANTHER" id="PTHR37829:SF3">
    <property type="entry name" value="PROTEIN JAYE-RELATED"/>
    <property type="match status" value="1"/>
</dbReference>
<feature type="domain" description="Baseplate protein J-like barrel" evidence="1">
    <location>
        <begin position="98"/>
        <end position="172"/>
    </location>
</feature>
<dbReference type="AlphaFoldDB" id="A0A9D2S015"/>
<dbReference type="Pfam" id="PF26078">
    <property type="entry name" value="Baseplate_J_M"/>
    <property type="match status" value="1"/>
</dbReference>
<organism evidence="3 4">
    <name type="scientific">Candidatus Acutalibacter ornithocaccae</name>
    <dbReference type="NCBI Taxonomy" id="2838416"/>
    <lineage>
        <taxon>Bacteria</taxon>
        <taxon>Bacillati</taxon>
        <taxon>Bacillota</taxon>
        <taxon>Clostridia</taxon>
        <taxon>Eubacteriales</taxon>
        <taxon>Acutalibacteraceae</taxon>
        <taxon>Acutalibacter</taxon>
    </lineage>
</organism>
<evidence type="ECO:0000313" key="4">
    <source>
        <dbReference type="Proteomes" id="UP000824214"/>
    </source>
</evidence>
<dbReference type="PANTHER" id="PTHR37829">
    <property type="entry name" value="PHAGE-LIKE ELEMENT PBSX PROTEIN XKDT"/>
    <property type="match status" value="1"/>
</dbReference>
<evidence type="ECO:0000313" key="3">
    <source>
        <dbReference type="EMBL" id="HJB38329.1"/>
    </source>
</evidence>
<name>A0A9D2S015_9FIRM</name>
<evidence type="ECO:0000259" key="2">
    <source>
        <dbReference type="Pfam" id="PF26078"/>
    </source>
</evidence>
<reference evidence="3" key="2">
    <citation type="submission" date="2021-04" db="EMBL/GenBank/DDBJ databases">
        <authorList>
            <person name="Gilroy R."/>
        </authorList>
    </citation>
    <scope>NUCLEOTIDE SEQUENCE</scope>
    <source>
        <strain evidence="3">ChiBcolR8-3208</strain>
    </source>
</reference>
<dbReference type="EMBL" id="DWXZ01000208">
    <property type="protein sequence ID" value="HJB38329.1"/>
    <property type="molecule type" value="Genomic_DNA"/>
</dbReference>
<protein>
    <submittedName>
        <fullName evidence="3">Baseplate J/gp47 family protein</fullName>
    </submittedName>
</protein>
<comment type="caution">
    <text evidence="3">The sequence shown here is derived from an EMBL/GenBank/DDBJ whole genome shotgun (WGS) entry which is preliminary data.</text>
</comment>
<dbReference type="InterPro" id="IPR058531">
    <property type="entry name" value="Baseplate_J_M"/>
</dbReference>